<sequence length="74" mass="8023">MNSAQCRMARAALNWNLEKLAFESGVSRNTISRFESGLPSNRPTVSALQTAMENAGVIFIAENGEGPGVRLKKQ</sequence>
<dbReference type="InterPro" id="IPR010982">
    <property type="entry name" value="Lambda_DNA-bd_dom_sf"/>
</dbReference>
<name>A0A2N3KJZ6_9PROT</name>
<dbReference type="AlphaFoldDB" id="A0A2N3KJZ6"/>
<evidence type="ECO:0000313" key="3">
    <source>
        <dbReference type="Proteomes" id="UP000233597"/>
    </source>
</evidence>
<evidence type="ECO:0000313" key="2">
    <source>
        <dbReference type="EMBL" id="PKR50793.1"/>
    </source>
</evidence>
<dbReference type="Proteomes" id="UP000233597">
    <property type="component" value="Unassembled WGS sequence"/>
</dbReference>
<dbReference type="RefSeq" id="WP_101269873.1">
    <property type="nucleotide sequence ID" value="NZ_NWTK01000015.1"/>
</dbReference>
<feature type="domain" description="HTH cro/C1-type" evidence="1">
    <location>
        <begin position="7"/>
        <end position="37"/>
    </location>
</feature>
<proteinExistence type="predicted"/>
<dbReference type="InterPro" id="IPR001387">
    <property type="entry name" value="Cro/C1-type_HTH"/>
</dbReference>
<reference evidence="2 3" key="1">
    <citation type="submission" date="2017-09" db="EMBL/GenBank/DDBJ databases">
        <title>Biodiversity and function of Thalassospira species in the particle-attached aromatic-hydrocarbon-degrading consortia from the surface seawater of the South China Sea.</title>
        <authorList>
            <person name="Dong C."/>
            <person name="Liu R."/>
            <person name="Shao Z."/>
        </authorList>
    </citation>
    <scope>NUCLEOTIDE SEQUENCE [LARGE SCALE GENOMIC DNA]</scope>
    <source>
        <strain evidence="2 3">CSC1P2</strain>
    </source>
</reference>
<dbReference type="OrthoDB" id="3782725at2"/>
<dbReference type="CDD" id="cd00093">
    <property type="entry name" value="HTH_XRE"/>
    <property type="match status" value="1"/>
</dbReference>
<dbReference type="SUPFAM" id="SSF47413">
    <property type="entry name" value="lambda repressor-like DNA-binding domains"/>
    <property type="match status" value="1"/>
</dbReference>
<dbReference type="EMBL" id="NWTK01000015">
    <property type="protein sequence ID" value="PKR50793.1"/>
    <property type="molecule type" value="Genomic_DNA"/>
</dbReference>
<dbReference type="GO" id="GO:0003677">
    <property type="term" value="F:DNA binding"/>
    <property type="evidence" value="ECO:0007669"/>
    <property type="project" value="InterPro"/>
</dbReference>
<dbReference type="Pfam" id="PF01381">
    <property type="entry name" value="HTH_3"/>
    <property type="match status" value="1"/>
</dbReference>
<organism evidence="2 3">
    <name type="scientific">Thalassospira marina</name>
    <dbReference type="NCBI Taxonomy" id="2048283"/>
    <lineage>
        <taxon>Bacteria</taxon>
        <taxon>Pseudomonadati</taxon>
        <taxon>Pseudomonadota</taxon>
        <taxon>Alphaproteobacteria</taxon>
        <taxon>Rhodospirillales</taxon>
        <taxon>Thalassospiraceae</taxon>
        <taxon>Thalassospira</taxon>
    </lineage>
</organism>
<evidence type="ECO:0000259" key="1">
    <source>
        <dbReference type="PROSITE" id="PS50943"/>
    </source>
</evidence>
<accession>A0A2N3KJZ6</accession>
<protein>
    <submittedName>
        <fullName evidence="2">Transcriptional regulator</fullName>
    </submittedName>
</protein>
<dbReference type="Gene3D" id="1.10.260.40">
    <property type="entry name" value="lambda repressor-like DNA-binding domains"/>
    <property type="match status" value="1"/>
</dbReference>
<dbReference type="PROSITE" id="PS50943">
    <property type="entry name" value="HTH_CROC1"/>
    <property type="match status" value="1"/>
</dbReference>
<gene>
    <name evidence="2" type="ORF">COO20_20215</name>
</gene>
<comment type="caution">
    <text evidence="2">The sequence shown here is derived from an EMBL/GenBank/DDBJ whole genome shotgun (WGS) entry which is preliminary data.</text>
</comment>